<dbReference type="Proteomes" id="UP000005408">
    <property type="component" value="Unassembled WGS sequence"/>
</dbReference>
<sequence>MMKHGPTVLVDFYKISRPCTCTVTPSFDGELLVLSREAVEYACNTEVVVQNTSIIGCPTYDISFLAFNVTVNQTVKVRARYVPPSTSGTFQHCMGFQRNGGIDGNLKVICGSPSETTVTTIVSSTPIITSQKESTSVVVNNKKTDATRSSNTGNTSFDSLLVESTQDDAEMICN</sequence>
<dbReference type="AlphaFoldDB" id="A0A8W8JBR3"/>
<proteinExistence type="predicted"/>
<protein>
    <submittedName>
        <fullName evidence="1">Uncharacterized protein</fullName>
    </submittedName>
</protein>
<accession>A0A8W8JBR3</accession>
<dbReference type="EnsemblMetazoa" id="G18348.1">
    <property type="protein sequence ID" value="G18348.1:cds"/>
    <property type="gene ID" value="G18348"/>
</dbReference>
<organism evidence="1 2">
    <name type="scientific">Magallana gigas</name>
    <name type="common">Pacific oyster</name>
    <name type="synonym">Crassostrea gigas</name>
    <dbReference type="NCBI Taxonomy" id="29159"/>
    <lineage>
        <taxon>Eukaryota</taxon>
        <taxon>Metazoa</taxon>
        <taxon>Spiralia</taxon>
        <taxon>Lophotrochozoa</taxon>
        <taxon>Mollusca</taxon>
        <taxon>Bivalvia</taxon>
        <taxon>Autobranchia</taxon>
        <taxon>Pteriomorphia</taxon>
        <taxon>Ostreida</taxon>
        <taxon>Ostreoidea</taxon>
        <taxon>Ostreidae</taxon>
        <taxon>Magallana</taxon>
    </lineage>
</organism>
<keyword evidence="2" id="KW-1185">Reference proteome</keyword>
<name>A0A8W8JBR3_MAGGI</name>
<reference evidence="1" key="1">
    <citation type="submission" date="2022-08" db="UniProtKB">
        <authorList>
            <consortium name="EnsemblMetazoa"/>
        </authorList>
    </citation>
    <scope>IDENTIFICATION</scope>
    <source>
        <strain evidence="1">05x7-T-G4-1.051#20</strain>
    </source>
</reference>
<evidence type="ECO:0000313" key="1">
    <source>
        <dbReference type="EnsemblMetazoa" id="G18348.1:cds"/>
    </source>
</evidence>
<evidence type="ECO:0000313" key="2">
    <source>
        <dbReference type="Proteomes" id="UP000005408"/>
    </source>
</evidence>